<accession>A0A8X8IDU1</accession>
<dbReference type="Proteomes" id="UP000198711">
    <property type="component" value="Unassembled WGS sequence"/>
</dbReference>
<keyword evidence="1" id="KW-0472">Membrane</keyword>
<organism evidence="2 3">
    <name type="scientific">Hydrobacter penzbergensis</name>
    <dbReference type="NCBI Taxonomy" id="1235997"/>
    <lineage>
        <taxon>Bacteria</taxon>
        <taxon>Pseudomonadati</taxon>
        <taxon>Bacteroidota</taxon>
        <taxon>Chitinophagia</taxon>
        <taxon>Chitinophagales</taxon>
        <taxon>Chitinophagaceae</taxon>
        <taxon>Hydrobacter</taxon>
    </lineage>
</organism>
<evidence type="ECO:0000313" key="2">
    <source>
        <dbReference type="EMBL" id="SDW02699.1"/>
    </source>
</evidence>
<reference evidence="2 3" key="1">
    <citation type="submission" date="2016-10" db="EMBL/GenBank/DDBJ databases">
        <authorList>
            <person name="Varghese N."/>
            <person name="Submissions S."/>
        </authorList>
    </citation>
    <scope>NUCLEOTIDE SEQUENCE [LARGE SCALE GENOMIC DNA]</scope>
    <source>
        <strain evidence="2 3">DSM 25353</strain>
    </source>
</reference>
<comment type="caution">
    <text evidence="2">The sequence shown here is derived from an EMBL/GenBank/DDBJ whole genome shotgun (WGS) entry which is preliminary data.</text>
</comment>
<dbReference type="EMBL" id="FNNO01000001">
    <property type="protein sequence ID" value="SDW02699.1"/>
    <property type="molecule type" value="Genomic_DNA"/>
</dbReference>
<evidence type="ECO:0000256" key="1">
    <source>
        <dbReference type="SAM" id="Phobius"/>
    </source>
</evidence>
<evidence type="ECO:0000313" key="3">
    <source>
        <dbReference type="Proteomes" id="UP000198711"/>
    </source>
</evidence>
<keyword evidence="1" id="KW-0812">Transmembrane</keyword>
<feature type="transmembrane region" description="Helical" evidence="1">
    <location>
        <begin position="50"/>
        <end position="67"/>
    </location>
</feature>
<keyword evidence="1" id="KW-1133">Transmembrane helix</keyword>
<feature type="transmembrane region" description="Helical" evidence="1">
    <location>
        <begin position="7"/>
        <end position="30"/>
    </location>
</feature>
<protein>
    <submittedName>
        <fullName evidence="2">Uncharacterized protein</fullName>
    </submittedName>
</protein>
<dbReference type="RefSeq" id="WP_139173795.1">
    <property type="nucleotide sequence ID" value="NZ_FNNO01000001.1"/>
</dbReference>
<name>A0A8X8IDU1_9BACT</name>
<keyword evidence="3" id="KW-1185">Reference proteome</keyword>
<dbReference type="AlphaFoldDB" id="A0A8X8IDU1"/>
<sequence length="74" mass="8431">MLKQITEYVIVALLSIATIAHLGKLAYLYFKPAFLKRFDFISNPVPSKTYLTLYYVLTVIVCVYAITTRVSSVH</sequence>
<gene>
    <name evidence="2" type="ORF">SAMN05444410_10151</name>
</gene>
<proteinExistence type="predicted"/>